<reference evidence="12 13" key="1">
    <citation type="submission" date="2008-03" db="EMBL/GenBank/DDBJ databases">
        <title>Complete sequence of Leptothrix cholodnii SP-6.</title>
        <authorList>
            <consortium name="US DOE Joint Genome Institute"/>
            <person name="Copeland A."/>
            <person name="Lucas S."/>
            <person name="Lapidus A."/>
            <person name="Glavina del Rio T."/>
            <person name="Dalin E."/>
            <person name="Tice H."/>
            <person name="Bruce D."/>
            <person name="Goodwin L."/>
            <person name="Pitluck S."/>
            <person name="Chertkov O."/>
            <person name="Brettin T."/>
            <person name="Detter J.C."/>
            <person name="Han C."/>
            <person name="Kuske C.R."/>
            <person name="Schmutz J."/>
            <person name="Larimer F."/>
            <person name="Land M."/>
            <person name="Hauser L."/>
            <person name="Kyrpides N."/>
            <person name="Lykidis A."/>
            <person name="Emerson D."/>
            <person name="Richardson P."/>
        </authorList>
    </citation>
    <scope>NUCLEOTIDE SEQUENCE [LARGE SCALE GENOMIC DNA]</scope>
    <source>
        <strain evidence="13">ATCC 51168 / LMG 8142 / SP-6</strain>
    </source>
</reference>
<keyword evidence="9 11" id="KW-0443">Lipid metabolism</keyword>
<dbReference type="EMBL" id="CP001013">
    <property type="protein sequence ID" value="ACB35102.1"/>
    <property type="molecule type" value="Genomic_DNA"/>
</dbReference>
<keyword evidence="7 11" id="KW-0328">Glycosyltransferase</keyword>
<dbReference type="Pfam" id="PF02684">
    <property type="entry name" value="LpxB"/>
    <property type="match status" value="1"/>
</dbReference>
<evidence type="ECO:0000256" key="1">
    <source>
        <dbReference type="ARBA" id="ARBA00002056"/>
    </source>
</evidence>
<sequence length="381" mass="41863">MNRADPRLALVAGEASGDLLASLLLGGLRQRWPQLRAQGIGGPKMIAQGFESWWPQDKLAVFGYVDALRHYREIAGIRRELGDRLLQDKPEVLIGVDAPDFNLGLEERLKAAGVPTVHFVSPSIWAWRGGRIEKIRRSADHVLCLFPFEPQIYERAGIAATYVGHPIADHIPLEVPRAAARAQLGLSDNDTVIALLPGSRRSEIRYIAPSLLAAAMLLARQRPELKFVLPVAPGLRALLDPLIAEHAPGLALQLLDGQSHGALAACDLTLIASGTATLEAALFKRPMVIAYRLHALSWQIMKRLAYQPWVGLPNILLRDFAVPELIQNAATPQAIAAAALEWLDDPVRCEQLARRFTELHHLLRQNTAQRATDAIAQVLGR</sequence>
<dbReference type="OrthoDB" id="9801642at2"/>
<dbReference type="PANTHER" id="PTHR30372">
    <property type="entry name" value="LIPID-A-DISACCHARIDE SYNTHASE"/>
    <property type="match status" value="1"/>
</dbReference>
<dbReference type="PANTHER" id="PTHR30372:SF4">
    <property type="entry name" value="LIPID-A-DISACCHARIDE SYNTHASE, MITOCHONDRIAL-RELATED"/>
    <property type="match status" value="1"/>
</dbReference>
<dbReference type="KEGG" id="lch:Lcho_2837"/>
<comment type="similarity">
    <text evidence="2 11">Belongs to the LpxB family.</text>
</comment>
<dbReference type="GO" id="GO:0009245">
    <property type="term" value="P:lipid A biosynthetic process"/>
    <property type="evidence" value="ECO:0007669"/>
    <property type="project" value="UniProtKB-UniRule"/>
</dbReference>
<keyword evidence="6 11" id="KW-0441">Lipid A biosynthesis</keyword>
<keyword evidence="5 11" id="KW-0444">Lipid biosynthesis</keyword>
<evidence type="ECO:0000313" key="13">
    <source>
        <dbReference type="Proteomes" id="UP000001693"/>
    </source>
</evidence>
<evidence type="ECO:0000313" key="12">
    <source>
        <dbReference type="EMBL" id="ACB35102.1"/>
    </source>
</evidence>
<dbReference type="eggNOG" id="COG0763">
    <property type="taxonomic scope" value="Bacteria"/>
</dbReference>
<comment type="catalytic activity">
    <reaction evidence="10 11">
        <text>a lipid X + a UDP-2-N,3-O-bis[(3R)-3-hydroxyacyl]-alpha-D-glucosamine = a lipid A disaccharide + UDP + H(+)</text>
        <dbReference type="Rhea" id="RHEA:67828"/>
        <dbReference type="ChEBI" id="CHEBI:15378"/>
        <dbReference type="ChEBI" id="CHEBI:58223"/>
        <dbReference type="ChEBI" id="CHEBI:137748"/>
        <dbReference type="ChEBI" id="CHEBI:176338"/>
        <dbReference type="ChEBI" id="CHEBI:176343"/>
        <dbReference type="EC" id="2.4.1.182"/>
    </reaction>
</comment>
<evidence type="ECO:0000256" key="11">
    <source>
        <dbReference type="HAMAP-Rule" id="MF_00392"/>
    </source>
</evidence>
<keyword evidence="8 11" id="KW-0808">Transferase</keyword>
<evidence type="ECO:0000256" key="10">
    <source>
        <dbReference type="ARBA" id="ARBA00048975"/>
    </source>
</evidence>
<evidence type="ECO:0000256" key="3">
    <source>
        <dbReference type="ARBA" id="ARBA00012687"/>
    </source>
</evidence>
<protein>
    <recommendedName>
        <fullName evidence="4 11">Lipid-A-disaccharide synthase</fullName>
        <ecNumber evidence="3 11">2.4.1.182</ecNumber>
    </recommendedName>
</protein>
<dbReference type="SUPFAM" id="SSF53756">
    <property type="entry name" value="UDP-Glycosyltransferase/glycogen phosphorylase"/>
    <property type="match status" value="1"/>
</dbReference>
<dbReference type="AlphaFoldDB" id="B1XXI2"/>
<dbReference type="HAMAP" id="MF_00392">
    <property type="entry name" value="LpxB"/>
    <property type="match status" value="1"/>
</dbReference>
<dbReference type="EC" id="2.4.1.182" evidence="3 11"/>
<dbReference type="GO" id="GO:0016020">
    <property type="term" value="C:membrane"/>
    <property type="evidence" value="ECO:0007669"/>
    <property type="project" value="GOC"/>
</dbReference>
<dbReference type="HOGENOM" id="CLU_036577_3_0_4"/>
<dbReference type="GO" id="GO:0008915">
    <property type="term" value="F:lipid-A-disaccharide synthase activity"/>
    <property type="evidence" value="ECO:0007669"/>
    <property type="project" value="UniProtKB-UniRule"/>
</dbReference>
<evidence type="ECO:0000256" key="9">
    <source>
        <dbReference type="ARBA" id="ARBA00023098"/>
    </source>
</evidence>
<dbReference type="CAZy" id="GT19">
    <property type="family name" value="Glycosyltransferase Family 19"/>
</dbReference>
<dbReference type="NCBIfam" id="TIGR00215">
    <property type="entry name" value="lpxB"/>
    <property type="match status" value="1"/>
</dbReference>
<evidence type="ECO:0000256" key="8">
    <source>
        <dbReference type="ARBA" id="ARBA00022679"/>
    </source>
</evidence>
<keyword evidence="13" id="KW-1185">Reference proteome</keyword>
<dbReference type="GO" id="GO:0005543">
    <property type="term" value="F:phospholipid binding"/>
    <property type="evidence" value="ECO:0007669"/>
    <property type="project" value="TreeGrafter"/>
</dbReference>
<proteinExistence type="inferred from homology"/>
<comment type="pathway">
    <text evidence="11">Bacterial outer membrane biogenesis; LPS lipid A biosynthesis.</text>
</comment>
<evidence type="ECO:0000256" key="5">
    <source>
        <dbReference type="ARBA" id="ARBA00022516"/>
    </source>
</evidence>
<dbReference type="UniPathway" id="UPA00973"/>
<dbReference type="InterPro" id="IPR003835">
    <property type="entry name" value="Glyco_trans_19"/>
</dbReference>
<evidence type="ECO:0000256" key="7">
    <source>
        <dbReference type="ARBA" id="ARBA00022676"/>
    </source>
</evidence>
<dbReference type="Gene3D" id="3.40.50.2000">
    <property type="entry name" value="Glycogen Phosphorylase B"/>
    <property type="match status" value="1"/>
</dbReference>
<gene>
    <name evidence="11" type="primary">lpxB</name>
    <name evidence="12" type="ordered locus">Lcho_2837</name>
</gene>
<evidence type="ECO:0000256" key="4">
    <source>
        <dbReference type="ARBA" id="ARBA00020902"/>
    </source>
</evidence>
<name>B1XXI2_LEPCP</name>
<accession>B1XXI2</accession>
<dbReference type="STRING" id="395495.Lcho_2837"/>
<comment type="function">
    <text evidence="1 11">Condensation of UDP-2,3-diacylglucosamine and 2,3-diacylglucosamine-1-phosphate to form lipid A disaccharide, a precursor of lipid A, a phosphorylated glycolipid that anchors the lipopolysaccharide to the outer membrane of the cell.</text>
</comment>
<dbReference type="RefSeq" id="WP_012347856.1">
    <property type="nucleotide sequence ID" value="NC_010524.1"/>
</dbReference>
<organism evidence="12 13">
    <name type="scientific">Leptothrix cholodnii (strain ATCC 51168 / LMG 8142 / SP-6)</name>
    <name type="common">Leptothrix discophora (strain SP-6)</name>
    <dbReference type="NCBI Taxonomy" id="395495"/>
    <lineage>
        <taxon>Bacteria</taxon>
        <taxon>Pseudomonadati</taxon>
        <taxon>Pseudomonadota</taxon>
        <taxon>Betaproteobacteria</taxon>
        <taxon>Burkholderiales</taxon>
        <taxon>Sphaerotilaceae</taxon>
        <taxon>Leptothrix</taxon>
    </lineage>
</organism>
<evidence type="ECO:0000256" key="6">
    <source>
        <dbReference type="ARBA" id="ARBA00022556"/>
    </source>
</evidence>
<dbReference type="Proteomes" id="UP000001693">
    <property type="component" value="Chromosome"/>
</dbReference>
<evidence type="ECO:0000256" key="2">
    <source>
        <dbReference type="ARBA" id="ARBA00007868"/>
    </source>
</evidence>